<protein>
    <recommendedName>
        <fullName evidence="12">Innexin</fullName>
    </recommendedName>
</protein>
<evidence type="ECO:0000256" key="6">
    <source>
        <dbReference type="ARBA" id="ARBA00022868"/>
    </source>
</evidence>
<dbReference type="GO" id="GO:0005921">
    <property type="term" value="C:gap junction"/>
    <property type="evidence" value="ECO:0007669"/>
    <property type="project" value="UniProtKB-SubCell"/>
</dbReference>
<reference evidence="14" key="1">
    <citation type="submission" date="2020-11" db="EMBL/GenBank/DDBJ databases">
        <authorList>
            <person name="Tran Van P."/>
        </authorList>
    </citation>
    <scope>NUCLEOTIDE SEQUENCE</scope>
</reference>
<comment type="similarity">
    <text evidence="12">Belongs to the pannexin family.</text>
</comment>
<dbReference type="GO" id="GO:0005243">
    <property type="term" value="F:gap junction channel activity"/>
    <property type="evidence" value="ECO:0007669"/>
    <property type="project" value="TreeGrafter"/>
</dbReference>
<sequence length="428" mass="48162">MVLLQLAASVKTLFRFAEIGKVTIDSPVARLHHNFTVGLLLLCSLLVTTSDLIGKSIECIPGTKLVGQGVKAATQYCYMQHTFTVKKHFASCDFGSVCDRKVIGLDVPHHGVGPVVLDSRDPDEVAYTTYYIWVPFVLFFQAGLFYAPHWLWKMWENGVTKTLTSGLMGKTATRDALAEKTAPVASYMARSWHTHEMYAYRYLLCEVLALVNVLGNLWFVNWFLGGAFMEYGSQVLQFSNMDPEERTDPMIMLFPRITKCTFLSVGPSGTFQKSDFLCILAANIINEKVYIFLWFWFLLLAIVTLVNICFRLSPALSYAAKLWFLQQRAGHTSDLNALQRVASRSKLGDFYIMYFLSQNMSCGTFGNFVDSLDVALEEEKRMPLFPNHPDEDDDAVEGGNHHDAPTMPKGYVKTALTELGLVDKPEQV</sequence>
<evidence type="ECO:0000256" key="12">
    <source>
        <dbReference type="RuleBase" id="RU010713"/>
    </source>
</evidence>
<evidence type="ECO:0000256" key="1">
    <source>
        <dbReference type="ARBA" id="ARBA00004610"/>
    </source>
</evidence>
<keyword evidence="4" id="KW-1003">Cell membrane</keyword>
<dbReference type="PANTHER" id="PTHR11893:SF37">
    <property type="entry name" value="INNEXIN INX3"/>
    <property type="match status" value="1"/>
</dbReference>
<dbReference type="EMBL" id="CAJPEX010004415">
    <property type="protein sequence ID" value="CAG0923006.1"/>
    <property type="molecule type" value="Genomic_DNA"/>
</dbReference>
<gene>
    <name evidence="12" type="primary">inx</name>
    <name evidence="14" type="ORF">NMOB1V02_LOCUS10472</name>
</gene>
<organism evidence="14">
    <name type="scientific">Notodromas monacha</name>
    <dbReference type="NCBI Taxonomy" id="399045"/>
    <lineage>
        <taxon>Eukaryota</taxon>
        <taxon>Metazoa</taxon>
        <taxon>Ecdysozoa</taxon>
        <taxon>Arthropoda</taxon>
        <taxon>Crustacea</taxon>
        <taxon>Oligostraca</taxon>
        <taxon>Ostracoda</taxon>
        <taxon>Podocopa</taxon>
        <taxon>Podocopida</taxon>
        <taxon>Cypridocopina</taxon>
        <taxon>Cypridoidea</taxon>
        <taxon>Cyprididae</taxon>
        <taxon>Notodromas</taxon>
    </lineage>
</organism>
<evidence type="ECO:0000256" key="11">
    <source>
        <dbReference type="ARBA" id="ARBA00023303"/>
    </source>
</evidence>
<evidence type="ECO:0000256" key="13">
    <source>
        <dbReference type="SAM" id="MobiDB-lite"/>
    </source>
</evidence>
<keyword evidence="9 12" id="KW-0406">Ion transport</keyword>
<dbReference type="PANTHER" id="PTHR11893">
    <property type="entry name" value="INNEXIN"/>
    <property type="match status" value="1"/>
</dbReference>
<dbReference type="PROSITE" id="PS51013">
    <property type="entry name" value="PANNEXIN"/>
    <property type="match status" value="1"/>
</dbReference>
<keyword evidence="5 12" id="KW-0812">Transmembrane</keyword>
<evidence type="ECO:0000313" key="15">
    <source>
        <dbReference type="Proteomes" id="UP000678499"/>
    </source>
</evidence>
<keyword evidence="10 12" id="KW-0472">Membrane</keyword>
<feature type="transmembrane region" description="Helical" evidence="12">
    <location>
        <begin position="289"/>
        <end position="310"/>
    </location>
</feature>
<evidence type="ECO:0000256" key="7">
    <source>
        <dbReference type="ARBA" id="ARBA00022949"/>
    </source>
</evidence>
<dbReference type="AlphaFoldDB" id="A0A7R9BY67"/>
<dbReference type="GO" id="GO:0007602">
    <property type="term" value="P:phototransduction"/>
    <property type="evidence" value="ECO:0007669"/>
    <property type="project" value="TreeGrafter"/>
</dbReference>
<name>A0A7R9BY67_9CRUS</name>
<dbReference type="Proteomes" id="UP000678499">
    <property type="component" value="Unassembled WGS sequence"/>
</dbReference>
<feature type="region of interest" description="Disordered" evidence="13">
    <location>
        <begin position="386"/>
        <end position="408"/>
    </location>
</feature>
<evidence type="ECO:0000256" key="2">
    <source>
        <dbReference type="ARBA" id="ARBA00004651"/>
    </source>
</evidence>
<feature type="transmembrane region" description="Helical" evidence="12">
    <location>
        <begin position="130"/>
        <end position="152"/>
    </location>
</feature>
<dbReference type="GO" id="GO:0005886">
    <property type="term" value="C:plasma membrane"/>
    <property type="evidence" value="ECO:0007669"/>
    <property type="project" value="UniProtKB-SubCell"/>
</dbReference>
<dbReference type="EMBL" id="OA886452">
    <property type="protein sequence ID" value="CAD7282854.1"/>
    <property type="molecule type" value="Genomic_DNA"/>
</dbReference>
<dbReference type="PRINTS" id="PR01262">
    <property type="entry name" value="INNEXIN"/>
</dbReference>
<comment type="function">
    <text evidence="12">Structural component of the gap junctions.</text>
</comment>
<keyword evidence="3 12" id="KW-0813">Transport</keyword>
<comment type="subcellular location">
    <subcellularLocation>
        <location evidence="1">Cell junction</location>
        <location evidence="1">Gap junction</location>
    </subcellularLocation>
    <subcellularLocation>
        <location evidence="2 12">Cell membrane</location>
        <topology evidence="2 12">Multi-pass membrane protein</topology>
    </subcellularLocation>
</comment>
<keyword evidence="11 12" id="KW-0407">Ion channel</keyword>
<keyword evidence="7" id="KW-0965">Cell junction</keyword>
<feature type="transmembrane region" description="Helical" evidence="12">
    <location>
        <begin position="198"/>
        <end position="219"/>
    </location>
</feature>
<dbReference type="InterPro" id="IPR000990">
    <property type="entry name" value="Innexin"/>
</dbReference>
<evidence type="ECO:0000313" key="14">
    <source>
        <dbReference type="EMBL" id="CAD7282854.1"/>
    </source>
</evidence>
<evidence type="ECO:0000256" key="4">
    <source>
        <dbReference type="ARBA" id="ARBA00022475"/>
    </source>
</evidence>
<dbReference type="GO" id="GO:0034220">
    <property type="term" value="P:monoatomic ion transmembrane transport"/>
    <property type="evidence" value="ECO:0007669"/>
    <property type="project" value="UniProtKB-KW"/>
</dbReference>
<accession>A0A7R9BY67</accession>
<evidence type="ECO:0000256" key="3">
    <source>
        <dbReference type="ARBA" id="ARBA00022448"/>
    </source>
</evidence>
<keyword evidence="15" id="KW-1185">Reference proteome</keyword>
<keyword evidence="8 12" id="KW-1133">Transmembrane helix</keyword>
<evidence type="ECO:0000256" key="9">
    <source>
        <dbReference type="ARBA" id="ARBA00023065"/>
    </source>
</evidence>
<evidence type="ECO:0000256" key="5">
    <source>
        <dbReference type="ARBA" id="ARBA00022692"/>
    </source>
</evidence>
<dbReference type="OrthoDB" id="5867527at2759"/>
<comment type="caution">
    <text evidence="12">Lacks conserved residue(s) required for the propagation of feature annotation.</text>
</comment>
<evidence type="ECO:0000256" key="10">
    <source>
        <dbReference type="ARBA" id="ARBA00023136"/>
    </source>
</evidence>
<keyword evidence="6" id="KW-0303">Gap junction</keyword>
<dbReference type="Pfam" id="PF00876">
    <property type="entry name" value="Innexin"/>
    <property type="match status" value="1"/>
</dbReference>
<proteinExistence type="inferred from homology"/>
<evidence type="ECO:0000256" key="8">
    <source>
        <dbReference type="ARBA" id="ARBA00022989"/>
    </source>
</evidence>